<evidence type="ECO:0000313" key="5">
    <source>
        <dbReference type="Proteomes" id="UP000320513"/>
    </source>
</evidence>
<dbReference type="SUPFAM" id="SSF50118">
    <property type="entry name" value="Cell growth inhibitor/plasmid maintenance toxic component"/>
    <property type="match status" value="1"/>
</dbReference>
<keyword evidence="3" id="KW-0540">Nuclease</keyword>
<dbReference type="GO" id="GO:0016787">
    <property type="term" value="F:hydrolase activity"/>
    <property type="evidence" value="ECO:0007669"/>
    <property type="project" value="UniProtKB-KW"/>
</dbReference>
<dbReference type="PANTHER" id="PTHR33988">
    <property type="entry name" value="ENDORIBONUCLEASE MAZF-RELATED"/>
    <property type="match status" value="1"/>
</dbReference>
<comment type="caution">
    <text evidence="4">The sequence shown here is derived from an EMBL/GenBank/DDBJ whole genome shotgun (WGS) entry which is preliminary data.</text>
</comment>
<dbReference type="GO" id="GO:0004521">
    <property type="term" value="F:RNA endonuclease activity"/>
    <property type="evidence" value="ECO:0007669"/>
    <property type="project" value="TreeGrafter"/>
</dbReference>
<evidence type="ECO:0000256" key="3">
    <source>
        <dbReference type="PIRNR" id="PIRNR033490"/>
    </source>
</evidence>
<organism evidence="4 5">
    <name type="scientific">Mycobacterium helveticum</name>
    <dbReference type="NCBI Taxonomy" id="2592811"/>
    <lineage>
        <taxon>Bacteria</taxon>
        <taxon>Bacillati</taxon>
        <taxon>Actinomycetota</taxon>
        <taxon>Actinomycetes</taxon>
        <taxon>Mycobacteriales</taxon>
        <taxon>Mycobacteriaceae</taxon>
        <taxon>Mycobacterium</taxon>
    </lineage>
</organism>
<name>A0A557XLR5_9MYCO</name>
<sequence>MLRGEVWQVDLEPVRGSYAGKQRPAVIVSNDRANATATRLGRGVVTVVPVTGSIDKVYPFQVLLSAATSGLAADSKAQAEQVRSVAFQRLLRRLGRISAAELADLDKALRLHLAL</sequence>
<evidence type="ECO:0000256" key="1">
    <source>
        <dbReference type="ARBA" id="ARBA00007521"/>
    </source>
</evidence>
<evidence type="ECO:0000313" key="4">
    <source>
        <dbReference type="EMBL" id="TVS86767.1"/>
    </source>
</evidence>
<dbReference type="EMBL" id="VMQU01000076">
    <property type="protein sequence ID" value="TVS86767.1"/>
    <property type="molecule type" value="Genomic_DNA"/>
</dbReference>
<dbReference type="Proteomes" id="UP000320513">
    <property type="component" value="Unassembled WGS sequence"/>
</dbReference>
<dbReference type="PIRSF" id="PIRSF033490">
    <property type="entry name" value="MazF"/>
    <property type="match status" value="1"/>
</dbReference>
<keyword evidence="3" id="KW-0255">Endonuclease</keyword>
<dbReference type="Gene3D" id="2.30.30.110">
    <property type="match status" value="1"/>
</dbReference>
<dbReference type="GO" id="GO:0016075">
    <property type="term" value="P:rRNA catabolic process"/>
    <property type="evidence" value="ECO:0007669"/>
    <property type="project" value="TreeGrafter"/>
</dbReference>
<keyword evidence="2" id="KW-1277">Toxin-antitoxin system</keyword>
<accession>A0A557XLR5</accession>
<dbReference type="AlphaFoldDB" id="A0A557XLR5"/>
<dbReference type="EC" id="3.1.-.-" evidence="3"/>
<evidence type="ECO:0000256" key="2">
    <source>
        <dbReference type="ARBA" id="ARBA00022649"/>
    </source>
</evidence>
<dbReference type="InterPro" id="IPR011067">
    <property type="entry name" value="Plasmid_toxin/cell-grow_inhib"/>
</dbReference>
<dbReference type="InterPro" id="IPR003477">
    <property type="entry name" value="PemK-like"/>
</dbReference>
<dbReference type="GO" id="GO:0003677">
    <property type="term" value="F:DNA binding"/>
    <property type="evidence" value="ECO:0007669"/>
    <property type="project" value="InterPro"/>
</dbReference>
<dbReference type="Pfam" id="PF02452">
    <property type="entry name" value="PemK_toxin"/>
    <property type="match status" value="1"/>
</dbReference>
<comment type="function">
    <text evidence="3">Toxic component of a type II toxin-antitoxin (TA) system.</text>
</comment>
<reference evidence="4 5" key="1">
    <citation type="submission" date="2019-07" db="EMBL/GenBank/DDBJ databases">
        <title>New Mycobacterium species.</title>
        <authorList>
            <person name="Tortoli E."/>
            <person name="Ghielmetti G."/>
            <person name="Friedel U."/>
            <person name="Trovato A."/>
        </authorList>
    </citation>
    <scope>NUCLEOTIDE SEQUENCE [LARGE SCALE GENOMIC DNA]</scope>
    <source>
        <strain evidence="4 5">16-83</strain>
    </source>
</reference>
<keyword evidence="5" id="KW-1185">Reference proteome</keyword>
<dbReference type="PANTHER" id="PTHR33988:SF1">
    <property type="entry name" value="ENDORIBONUCLEASE MAZF7-RELATED"/>
    <property type="match status" value="1"/>
</dbReference>
<proteinExistence type="inferred from homology"/>
<dbReference type="GO" id="GO:0006402">
    <property type="term" value="P:mRNA catabolic process"/>
    <property type="evidence" value="ECO:0007669"/>
    <property type="project" value="TreeGrafter"/>
</dbReference>
<dbReference type="OrthoDB" id="9808744at2"/>
<gene>
    <name evidence="4" type="ORF">FPZ47_17220</name>
</gene>
<protein>
    <recommendedName>
        <fullName evidence="3">mRNA interferase</fullName>
        <ecNumber evidence="3">3.1.-.-</ecNumber>
    </recommendedName>
</protein>
<keyword evidence="3" id="KW-0378">Hydrolase</keyword>
<comment type="similarity">
    <text evidence="1 3">Belongs to the PemK/MazF family.</text>
</comment>
<dbReference type="RefSeq" id="WP_144952709.1">
    <property type="nucleotide sequence ID" value="NZ_VMQU01000076.1"/>
</dbReference>